<dbReference type="PANTHER" id="PTHR22901:SF0">
    <property type="entry name" value="SIALATE O-ACETYLESTERASE"/>
    <property type="match status" value="1"/>
</dbReference>
<sequence length="657" mass="73136">MIRIPLQSVSALLVLILQPFAYGELKLPHLLSDHMVVQHDQPTHFWGWGEAGETVSVTFGEKTGSTAVEEDGTWSLEIPPPPAGGPYQATIQSQSESITLKDILSGEVWVASGQSNMAWKLDRAQDSKKHIAEADLPKIRSFKAPKTIAYTPKDDISSTWRVASPNTVAGFSAVAWFFAKEIHETQKVPVGILQSAWGGTYVEAWTPFPVLKKINPKLQAPATTSEFTPEERDAILAQYETVKHIQDPGNRGALLGWQLNHFDDKDWPEMTLPGSIEGEGHAVDGAFWFRREVKIPPNWKGKDLILSLGKIDDYDVVWVNGVQIGETGPKDEDPWLIERRYTIPAKVIAKSEGQPILISIRVFDRYGIGGFTGKESDLFLKPVEPNDKEKAISLTGTWKYFFETQSPDLSQSSIIGTLTNHPNQPGVLFNGMIHPLLPYPIRGAIWYQGESNAGHPEEYATIFPAMIESWRELWKVGDFPFFYVQLASFKDPQNIPSEGGWALIREAQQAALLLPNVGEAIILDAGEADDIHPRDKVTPGHRLALQARKTVYGEDIPFSSPYLQSWETEGATIRLHFSPVYEGLEVPKDSKLDGFAIQGEDDTWYWADAKIVSPDTIELSHPEVTAPQAARYAWANNPRANVTNSEGLPLSPFRTDR</sequence>
<dbReference type="InterPro" id="IPR013783">
    <property type="entry name" value="Ig-like_fold"/>
</dbReference>
<dbReference type="SUPFAM" id="SSF52266">
    <property type="entry name" value="SGNH hydrolase"/>
    <property type="match status" value="1"/>
</dbReference>
<protein>
    <submittedName>
        <fullName evidence="3">9-O-acetylesterase</fullName>
    </submittedName>
</protein>
<evidence type="ECO:0000259" key="2">
    <source>
        <dbReference type="Pfam" id="PF03629"/>
    </source>
</evidence>
<dbReference type="GO" id="GO:0005975">
    <property type="term" value="P:carbohydrate metabolic process"/>
    <property type="evidence" value="ECO:0007669"/>
    <property type="project" value="TreeGrafter"/>
</dbReference>
<dbReference type="InterPro" id="IPR008979">
    <property type="entry name" value="Galactose-bd-like_sf"/>
</dbReference>
<dbReference type="SUPFAM" id="SSF49785">
    <property type="entry name" value="Galactose-binding domain-like"/>
    <property type="match status" value="1"/>
</dbReference>
<name>A0A7X1B1R6_9BACT</name>
<feature type="domain" description="Sialate O-acetylesterase" evidence="2">
    <location>
        <begin position="440"/>
        <end position="519"/>
    </location>
</feature>
<dbReference type="InterPro" id="IPR036514">
    <property type="entry name" value="SGNH_hydro_sf"/>
</dbReference>
<dbReference type="Pfam" id="PF03629">
    <property type="entry name" value="SASA"/>
    <property type="match status" value="2"/>
</dbReference>
<dbReference type="Gene3D" id="2.60.40.10">
    <property type="entry name" value="Immunoglobulins"/>
    <property type="match status" value="1"/>
</dbReference>
<keyword evidence="1" id="KW-0378">Hydrolase</keyword>
<reference evidence="3 4" key="1">
    <citation type="submission" date="2020-07" db="EMBL/GenBank/DDBJ databases">
        <authorList>
            <person name="Feng X."/>
        </authorList>
    </citation>
    <scope>NUCLEOTIDE SEQUENCE [LARGE SCALE GENOMIC DNA]</scope>
    <source>
        <strain evidence="3 4">JCM14086</strain>
    </source>
</reference>
<dbReference type="Proteomes" id="UP000525652">
    <property type="component" value="Unassembled WGS sequence"/>
</dbReference>
<dbReference type="InterPro" id="IPR005181">
    <property type="entry name" value="SASA"/>
</dbReference>
<dbReference type="EMBL" id="JACHVA010000134">
    <property type="protein sequence ID" value="MBC2603879.1"/>
    <property type="molecule type" value="Genomic_DNA"/>
</dbReference>
<keyword evidence="4" id="KW-1185">Reference proteome</keyword>
<dbReference type="GO" id="GO:0001681">
    <property type="term" value="F:sialate O-acetylesterase activity"/>
    <property type="evidence" value="ECO:0007669"/>
    <property type="project" value="InterPro"/>
</dbReference>
<dbReference type="PANTHER" id="PTHR22901">
    <property type="entry name" value="SIALATE O-ACETYLESTERASE"/>
    <property type="match status" value="1"/>
</dbReference>
<dbReference type="AlphaFoldDB" id="A0A7X1B1R6"/>
<comment type="caution">
    <text evidence="3">The sequence shown here is derived from an EMBL/GenBank/DDBJ whole genome shotgun (WGS) entry which is preliminary data.</text>
</comment>
<evidence type="ECO:0000313" key="3">
    <source>
        <dbReference type="EMBL" id="MBC2603879.1"/>
    </source>
</evidence>
<dbReference type="RefSeq" id="WP_185694497.1">
    <property type="nucleotide sequence ID" value="NZ_JACHVA010000134.1"/>
</dbReference>
<dbReference type="InterPro" id="IPR039329">
    <property type="entry name" value="SIAE"/>
</dbReference>
<feature type="domain" description="Sialate O-acetylesterase" evidence="2">
    <location>
        <begin position="107"/>
        <end position="207"/>
    </location>
</feature>
<organism evidence="3 4">
    <name type="scientific">Puniceicoccus vermicola</name>
    <dbReference type="NCBI Taxonomy" id="388746"/>
    <lineage>
        <taxon>Bacteria</taxon>
        <taxon>Pseudomonadati</taxon>
        <taxon>Verrucomicrobiota</taxon>
        <taxon>Opitutia</taxon>
        <taxon>Puniceicoccales</taxon>
        <taxon>Puniceicoccaceae</taxon>
        <taxon>Puniceicoccus</taxon>
    </lineage>
</organism>
<dbReference type="Gene3D" id="3.40.50.1110">
    <property type="entry name" value="SGNH hydrolase"/>
    <property type="match status" value="2"/>
</dbReference>
<evidence type="ECO:0000313" key="4">
    <source>
        <dbReference type="Proteomes" id="UP000525652"/>
    </source>
</evidence>
<accession>A0A7X1B1R6</accession>
<proteinExistence type="predicted"/>
<evidence type="ECO:0000256" key="1">
    <source>
        <dbReference type="ARBA" id="ARBA00022801"/>
    </source>
</evidence>
<gene>
    <name evidence="3" type="ORF">H5P30_19035</name>
</gene>